<evidence type="ECO:0008006" key="4">
    <source>
        <dbReference type="Google" id="ProtNLM"/>
    </source>
</evidence>
<dbReference type="AlphaFoldDB" id="A0A9D2C182"/>
<feature type="chain" id="PRO_5039637331" description="Lipocalin-like domain-containing protein" evidence="1">
    <location>
        <begin position="20"/>
        <end position="137"/>
    </location>
</feature>
<reference evidence="2" key="2">
    <citation type="submission" date="2021-04" db="EMBL/GenBank/DDBJ databases">
        <authorList>
            <person name="Gilroy R."/>
        </authorList>
    </citation>
    <scope>NUCLEOTIDE SEQUENCE</scope>
    <source>
        <strain evidence="2">1282</strain>
    </source>
</reference>
<evidence type="ECO:0000256" key="1">
    <source>
        <dbReference type="SAM" id="SignalP"/>
    </source>
</evidence>
<feature type="signal peptide" evidence="1">
    <location>
        <begin position="1"/>
        <end position="19"/>
    </location>
</feature>
<dbReference type="Proteomes" id="UP000823915">
    <property type="component" value="Unassembled WGS sequence"/>
</dbReference>
<evidence type="ECO:0000313" key="2">
    <source>
        <dbReference type="EMBL" id="HIY26157.1"/>
    </source>
</evidence>
<accession>A0A9D2C182</accession>
<reference evidence="2" key="1">
    <citation type="journal article" date="2021" name="PeerJ">
        <title>Extensive microbial diversity within the chicken gut microbiome revealed by metagenomics and culture.</title>
        <authorList>
            <person name="Gilroy R."/>
            <person name="Ravi A."/>
            <person name="Getino M."/>
            <person name="Pursley I."/>
            <person name="Horton D.L."/>
            <person name="Alikhan N.F."/>
            <person name="Baker D."/>
            <person name="Gharbi K."/>
            <person name="Hall N."/>
            <person name="Watson M."/>
            <person name="Adriaenssens E.M."/>
            <person name="Foster-Nyarko E."/>
            <person name="Jarju S."/>
            <person name="Secka A."/>
            <person name="Antonio M."/>
            <person name="Oren A."/>
            <person name="Chaudhuri R.R."/>
            <person name="La Ragione R."/>
            <person name="Hildebrand F."/>
            <person name="Pallen M.J."/>
        </authorList>
    </citation>
    <scope>NUCLEOTIDE SEQUENCE</scope>
    <source>
        <strain evidence="2">1282</strain>
    </source>
</reference>
<sequence length="137" mass="14597">MRKLAAAALAAVLALGLWGCQEEQVPGREIARLLEGTWSASTEAGVDYVTFSQVEGTGGQVEWQSIEEDGGVTRHAKGTFSAPGGEAGTLQVEYTAFYDEDGALLPESQGGEYLPLDYAYSDGEVTLRQGDVTFTKQ</sequence>
<proteinExistence type="predicted"/>
<organism evidence="2 3">
    <name type="scientific">Candidatus Acutalibacter pullistercoris</name>
    <dbReference type="NCBI Taxonomy" id="2838418"/>
    <lineage>
        <taxon>Bacteria</taxon>
        <taxon>Bacillati</taxon>
        <taxon>Bacillota</taxon>
        <taxon>Clostridia</taxon>
        <taxon>Eubacteriales</taxon>
        <taxon>Acutalibacteraceae</taxon>
        <taxon>Acutalibacter</taxon>
    </lineage>
</organism>
<dbReference type="EMBL" id="DXDU01000051">
    <property type="protein sequence ID" value="HIY26157.1"/>
    <property type="molecule type" value="Genomic_DNA"/>
</dbReference>
<protein>
    <recommendedName>
        <fullName evidence="4">Lipocalin-like domain-containing protein</fullName>
    </recommendedName>
</protein>
<evidence type="ECO:0000313" key="3">
    <source>
        <dbReference type="Proteomes" id="UP000823915"/>
    </source>
</evidence>
<comment type="caution">
    <text evidence="2">The sequence shown here is derived from an EMBL/GenBank/DDBJ whole genome shotgun (WGS) entry which is preliminary data.</text>
</comment>
<name>A0A9D2C182_9FIRM</name>
<keyword evidence="1" id="KW-0732">Signal</keyword>
<gene>
    <name evidence="2" type="ORF">H9838_03180</name>
</gene>